<dbReference type="Proteomes" id="UP000533900">
    <property type="component" value="Unassembled WGS sequence"/>
</dbReference>
<sequence>MHLRFSLVVFFFLYAFSLYAQNPIVPNKGLNDPHIHIFNDTAYVYASHDKSIENNKFIMEDWWVWSSRDLVNWTKRSVLHPKDTYIGKDYSRCWATDAAYNNGKYYWYFSEGNEQTGVVVGDSPVGPWKDPLGKPLLTSDLTPTHEYDMSIFEENGEHYIFFGVWDYYVAKLNDDMISLAEKPKKIIINNPQGPYNRDGKNNVMPTDDKPFVHKYKGKYYLSWGCFYAISDNLYGPYDYVDTIIKESSFAKSYDSPTWPNGFLQGRHGSFFEWHNQSYFVYCDISQTGNRWFRDSFISYVHYKDNGEIATIRVDGVGVGRYDANNGAIEAEDFFKANNVLKLENVIGGFSIESNKVNSFVTYPNIQNLDKKSSIEFEFLSKIDTEIEVRESNPSGKLLATCKFESNNTKAFKTKSFNTKELHNGQTICLVFKAASVENLKINRFRFK</sequence>
<dbReference type="EMBL" id="JACLCP010000001">
    <property type="protein sequence ID" value="MBC2844663.1"/>
    <property type="molecule type" value="Genomic_DNA"/>
</dbReference>
<name>A0A842ISB6_9FLAO</name>
<comment type="similarity">
    <text evidence="1 7">Belongs to the glycosyl hydrolase 43 family.</text>
</comment>
<dbReference type="AlphaFoldDB" id="A0A842ISB6"/>
<keyword evidence="5 7" id="KW-0326">Glycosidase</keyword>
<organism evidence="9 10">
    <name type="scientific">Winogradskyella flava</name>
    <dbReference type="NCBI Taxonomy" id="1884876"/>
    <lineage>
        <taxon>Bacteria</taxon>
        <taxon>Pseudomonadati</taxon>
        <taxon>Bacteroidota</taxon>
        <taxon>Flavobacteriia</taxon>
        <taxon>Flavobacteriales</taxon>
        <taxon>Flavobacteriaceae</taxon>
        <taxon>Winogradskyella</taxon>
    </lineage>
</organism>
<dbReference type="InterPro" id="IPR006710">
    <property type="entry name" value="Glyco_hydro_43"/>
</dbReference>
<keyword evidence="8" id="KW-0732">Signal</keyword>
<evidence type="ECO:0000256" key="2">
    <source>
        <dbReference type="ARBA" id="ARBA00022651"/>
    </source>
</evidence>
<keyword evidence="3 7" id="KW-0378">Hydrolase</keyword>
<protein>
    <submittedName>
        <fullName evidence="9">Family 43 glycosylhydrolase</fullName>
    </submittedName>
</protein>
<dbReference type="CDD" id="cd04084">
    <property type="entry name" value="CBM6_xylanase-like"/>
    <property type="match status" value="1"/>
</dbReference>
<dbReference type="GO" id="GO:0004553">
    <property type="term" value="F:hydrolase activity, hydrolyzing O-glycosyl compounds"/>
    <property type="evidence" value="ECO:0007669"/>
    <property type="project" value="InterPro"/>
</dbReference>
<feature type="chain" id="PRO_5032623914" evidence="8">
    <location>
        <begin position="21"/>
        <end position="447"/>
    </location>
</feature>
<dbReference type="InterPro" id="IPR052176">
    <property type="entry name" value="Glycosyl_Hydrlase_43_Enz"/>
</dbReference>
<dbReference type="SUPFAM" id="SSF75005">
    <property type="entry name" value="Arabinanase/levansucrase/invertase"/>
    <property type="match status" value="1"/>
</dbReference>
<evidence type="ECO:0000256" key="5">
    <source>
        <dbReference type="ARBA" id="ARBA00023295"/>
    </source>
</evidence>
<evidence type="ECO:0000313" key="10">
    <source>
        <dbReference type="Proteomes" id="UP000533900"/>
    </source>
</evidence>
<evidence type="ECO:0000256" key="4">
    <source>
        <dbReference type="ARBA" id="ARBA00023277"/>
    </source>
</evidence>
<reference evidence="9" key="1">
    <citation type="submission" date="2020-08" db="EMBL/GenBank/DDBJ databases">
        <title>Winogradskyella ouciana sp. nov., isolated from the hadal seawater of the Mariana Trench.</title>
        <authorList>
            <person name="He X."/>
        </authorList>
    </citation>
    <scope>NUCLEOTIDE SEQUENCE [LARGE SCALE GENOMIC DNA]</scope>
    <source>
        <strain evidence="9">KCTC 52348</strain>
    </source>
</reference>
<accession>A0A842ISB6</accession>
<gene>
    <name evidence="9" type="ORF">H7F21_06120</name>
</gene>
<comment type="caution">
    <text evidence="9">The sequence shown here is derived from an EMBL/GenBank/DDBJ whole genome shotgun (WGS) entry which is preliminary data.</text>
</comment>
<keyword evidence="2" id="KW-0624">Polysaccharide degradation</keyword>
<dbReference type="Gene3D" id="2.60.120.260">
    <property type="entry name" value="Galactose-binding domain-like"/>
    <property type="match status" value="1"/>
</dbReference>
<evidence type="ECO:0000313" key="9">
    <source>
        <dbReference type="EMBL" id="MBC2844663.1"/>
    </source>
</evidence>
<feature type="signal peptide" evidence="8">
    <location>
        <begin position="1"/>
        <end position="20"/>
    </location>
</feature>
<keyword evidence="4" id="KW-0119">Carbohydrate metabolism</keyword>
<evidence type="ECO:0000256" key="3">
    <source>
        <dbReference type="ARBA" id="ARBA00022801"/>
    </source>
</evidence>
<evidence type="ECO:0000256" key="8">
    <source>
        <dbReference type="SAM" id="SignalP"/>
    </source>
</evidence>
<evidence type="ECO:0000256" key="7">
    <source>
        <dbReference type="RuleBase" id="RU361187"/>
    </source>
</evidence>
<dbReference type="InterPro" id="IPR023296">
    <property type="entry name" value="Glyco_hydro_beta-prop_sf"/>
</dbReference>
<keyword evidence="10" id="KW-1185">Reference proteome</keyword>
<dbReference type="Pfam" id="PF04616">
    <property type="entry name" value="Glyco_hydro_43"/>
    <property type="match status" value="1"/>
</dbReference>
<dbReference type="PANTHER" id="PTHR43772">
    <property type="entry name" value="ENDO-1,4-BETA-XYLANASE"/>
    <property type="match status" value="1"/>
</dbReference>
<dbReference type="CDD" id="cd08990">
    <property type="entry name" value="GH43_AXH_like"/>
    <property type="match status" value="1"/>
</dbReference>
<evidence type="ECO:0000256" key="6">
    <source>
        <dbReference type="PIRSR" id="PIRSR606710-2"/>
    </source>
</evidence>
<keyword evidence="2" id="KW-0858">Xylan degradation</keyword>
<dbReference type="PANTHER" id="PTHR43772:SF2">
    <property type="entry name" value="PUTATIVE (AFU_ORTHOLOGUE AFUA_2G04480)-RELATED"/>
    <property type="match status" value="1"/>
</dbReference>
<feature type="site" description="Important for catalytic activity, responsible for pKa modulation of the active site Glu and correct orientation of both the proton donor and substrate" evidence="6">
    <location>
        <position position="148"/>
    </location>
</feature>
<proteinExistence type="inferred from homology"/>
<dbReference type="Gene3D" id="2.115.10.20">
    <property type="entry name" value="Glycosyl hydrolase domain, family 43"/>
    <property type="match status" value="1"/>
</dbReference>
<dbReference type="GO" id="GO:0045493">
    <property type="term" value="P:xylan catabolic process"/>
    <property type="evidence" value="ECO:0007669"/>
    <property type="project" value="UniProtKB-KW"/>
</dbReference>
<evidence type="ECO:0000256" key="1">
    <source>
        <dbReference type="ARBA" id="ARBA00009865"/>
    </source>
</evidence>